<evidence type="ECO:0000313" key="8">
    <source>
        <dbReference type="Proteomes" id="UP001329915"/>
    </source>
</evidence>
<feature type="binding site" evidence="5">
    <location>
        <position position="333"/>
    </location>
    <ligand>
        <name>substrate</name>
    </ligand>
</feature>
<dbReference type="RefSeq" id="WP_366923674.1">
    <property type="nucleotide sequence ID" value="NZ_CP121694.1"/>
</dbReference>
<dbReference type="InterPro" id="IPR029066">
    <property type="entry name" value="PLP-binding_barrel"/>
</dbReference>
<evidence type="ECO:0000259" key="6">
    <source>
        <dbReference type="SMART" id="SM01005"/>
    </source>
</evidence>
<dbReference type="SMART" id="SM01005">
    <property type="entry name" value="Ala_racemase_C"/>
    <property type="match status" value="1"/>
</dbReference>
<dbReference type="InterPro" id="IPR011079">
    <property type="entry name" value="Ala_racemase_C"/>
</dbReference>
<protein>
    <submittedName>
        <fullName evidence="7">Alanine racemase</fullName>
        <ecNumber evidence="7">5.1.1.1</ecNumber>
    </submittedName>
</protein>
<evidence type="ECO:0000256" key="5">
    <source>
        <dbReference type="PIRSR" id="PIRSR600821-52"/>
    </source>
</evidence>
<dbReference type="GO" id="GO:0030170">
    <property type="term" value="F:pyridoxal phosphate binding"/>
    <property type="evidence" value="ECO:0007669"/>
    <property type="project" value="TreeGrafter"/>
</dbReference>
<dbReference type="AlphaFoldDB" id="A0AAU0UKT8"/>
<dbReference type="CDD" id="cd00430">
    <property type="entry name" value="PLPDE_III_AR"/>
    <property type="match status" value="1"/>
</dbReference>
<reference evidence="7 8" key="1">
    <citation type="submission" date="2023-04" db="EMBL/GenBank/DDBJ databases">
        <authorList>
            <person name="Hsu D."/>
        </authorList>
    </citation>
    <scope>NUCLEOTIDE SEQUENCE [LARGE SCALE GENOMIC DNA]</scope>
    <source>
        <strain evidence="7 8">MK1</strain>
    </source>
</reference>
<dbReference type="SUPFAM" id="SSF50621">
    <property type="entry name" value="Alanine racemase C-terminal domain-like"/>
    <property type="match status" value="1"/>
</dbReference>
<dbReference type="GO" id="GO:0006522">
    <property type="term" value="P:alanine metabolic process"/>
    <property type="evidence" value="ECO:0007669"/>
    <property type="project" value="InterPro"/>
</dbReference>
<name>A0AAU0UKT8_9FIRM</name>
<evidence type="ECO:0000256" key="4">
    <source>
        <dbReference type="PIRSR" id="PIRSR600821-50"/>
    </source>
</evidence>
<dbReference type="PRINTS" id="PR00992">
    <property type="entry name" value="ALARACEMASE"/>
</dbReference>
<dbReference type="Gene3D" id="2.40.37.10">
    <property type="entry name" value="Lyase, Ornithine Decarboxylase, Chain A, domain 1"/>
    <property type="match status" value="1"/>
</dbReference>
<organism evidence="7 8">
    <name type="scientific">Metallumcola ferriviriculae</name>
    <dbReference type="NCBI Taxonomy" id="3039180"/>
    <lineage>
        <taxon>Bacteria</taxon>
        <taxon>Bacillati</taxon>
        <taxon>Bacillota</taxon>
        <taxon>Clostridia</taxon>
        <taxon>Neomoorellales</taxon>
        <taxon>Desulfitibacteraceae</taxon>
        <taxon>Metallumcola</taxon>
    </lineage>
</organism>
<keyword evidence="2 4" id="KW-0663">Pyridoxal phosphate</keyword>
<dbReference type="Pfam" id="PF00842">
    <property type="entry name" value="Ala_racemase_C"/>
    <property type="match status" value="1"/>
</dbReference>
<dbReference type="EC" id="5.1.1.1" evidence="7"/>
<dbReference type="GO" id="GO:0008784">
    <property type="term" value="F:alanine racemase activity"/>
    <property type="evidence" value="ECO:0007669"/>
    <property type="project" value="UniProtKB-EC"/>
</dbReference>
<feature type="binding site" evidence="5">
    <location>
        <position position="134"/>
    </location>
    <ligand>
        <name>substrate</name>
    </ligand>
</feature>
<dbReference type="Pfam" id="PF01168">
    <property type="entry name" value="Ala_racemase_N"/>
    <property type="match status" value="1"/>
</dbReference>
<keyword evidence="8" id="KW-1185">Reference proteome</keyword>
<dbReference type="EMBL" id="CP121694">
    <property type="protein sequence ID" value="WRO20796.1"/>
    <property type="molecule type" value="Genomic_DNA"/>
</dbReference>
<gene>
    <name evidence="7" type="primary">alr</name>
    <name evidence="7" type="ORF">MFMK1_000586</name>
</gene>
<feature type="modified residue" description="N6-(pyridoxal phosphate)lysine" evidence="4">
    <location>
        <position position="36"/>
    </location>
</feature>
<keyword evidence="3 7" id="KW-0413">Isomerase</keyword>
<dbReference type="Gene3D" id="3.20.20.10">
    <property type="entry name" value="Alanine racemase"/>
    <property type="match status" value="1"/>
</dbReference>
<evidence type="ECO:0000256" key="3">
    <source>
        <dbReference type="ARBA" id="ARBA00023235"/>
    </source>
</evidence>
<comment type="cofactor">
    <cofactor evidence="1 4">
        <name>pyridoxal 5'-phosphate</name>
        <dbReference type="ChEBI" id="CHEBI:597326"/>
    </cofactor>
</comment>
<evidence type="ECO:0000256" key="1">
    <source>
        <dbReference type="ARBA" id="ARBA00001933"/>
    </source>
</evidence>
<dbReference type="InterPro" id="IPR001608">
    <property type="entry name" value="Ala_racemase_N"/>
</dbReference>
<dbReference type="NCBIfam" id="TIGR00492">
    <property type="entry name" value="alr"/>
    <property type="match status" value="1"/>
</dbReference>
<dbReference type="InterPro" id="IPR000821">
    <property type="entry name" value="Ala_racemase"/>
</dbReference>
<dbReference type="Proteomes" id="UP001329915">
    <property type="component" value="Chromosome"/>
</dbReference>
<dbReference type="PANTHER" id="PTHR30511">
    <property type="entry name" value="ALANINE RACEMASE"/>
    <property type="match status" value="1"/>
</dbReference>
<feature type="domain" description="Alanine racemase C-terminal" evidence="6">
    <location>
        <begin position="239"/>
        <end position="370"/>
    </location>
</feature>
<evidence type="ECO:0000256" key="2">
    <source>
        <dbReference type="ARBA" id="ARBA00022898"/>
    </source>
</evidence>
<dbReference type="FunFam" id="3.20.20.10:FF:000002">
    <property type="entry name" value="Alanine racemase"/>
    <property type="match status" value="1"/>
</dbReference>
<dbReference type="SUPFAM" id="SSF51419">
    <property type="entry name" value="PLP-binding barrel"/>
    <property type="match status" value="1"/>
</dbReference>
<dbReference type="PANTHER" id="PTHR30511:SF0">
    <property type="entry name" value="ALANINE RACEMASE, CATABOLIC-RELATED"/>
    <property type="match status" value="1"/>
</dbReference>
<accession>A0AAU0UKT8</accession>
<dbReference type="InterPro" id="IPR009006">
    <property type="entry name" value="Ala_racemase/Decarboxylase_C"/>
</dbReference>
<proteinExistence type="predicted"/>
<dbReference type="KEGG" id="dbc:MFMK1_000586"/>
<sequence>MDDTRWIEVDLDKIIHNYRQVKEMLDPETLFMAVVKANAYGMGMVSVAKALSEAGVDWFGVTYANEGITLRQAGISLPILVFAPLLTKEIDKAISAGLTLTVSSEDQVEEFNRWAGALDSELSVHVKVESGMGRTGVFSRQLTEVAEKIVQSSHLKLQGIYTHFPRAAKSGVTEKQYHQFTAALEQLEEADIDVPLVHCCNSTATINYPKMHRSLVRVGTLLYGQYPGGGRGNLDIRDPWSARCQVTYLRKVPRGTGVGYGQEYSTRRDTFIGIIPFGTADGFGVTAVSRAKSWLDLLKMLVKTILNFLGRVDTQQQVYVDGRTYPVIGRLGMQLSMVDFGTDPPLKPGDTVNVFLRRVTAAGYLERRYYLAGDRVFLDNKPAEETE</sequence>
<dbReference type="GO" id="GO:0005829">
    <property type="term" value="C:cytosol"/>
    <property type="evidence" value="ECO:0007669"/>
    <property type="project" value="TreeGrafter"/>
</dbReference>
<evidence type="ECO:0000313" key="7">
    <source>
        <dbReference type="EMBL" id="WRO20796.1"/>
    </source>
</evidence>